<dbReference type="Gene3D" id="3.40.50.11440">
    <property type="match status" value="1"/>
</dbReference>
<dbReference type="KEGG" id="dmp:FAK_06630"/>
<accession>A0AAU9EAK2</accession>
<feature type="domain" description="LarA-like N-terminal" evidence="1">
    <location>
        <begin position="18"/>
        <end position="203"/>
    </location>
</feature>
<evidence type="ECO:0000313" key="3">
    <source>
        <dbReference type="Proteomes" id="UP001366166"/>
    </source>
</evidence>
<dbReference type="PANTHER" id="PTHR33171">
    <property type="entry name" value="LAR_N DOMAIN-CONTAINING PROTEIN"/>
    <property type="match status" value="1"/>
</dbReference>
<name>A0AAU9EAK2_9BACT</name>
<dbReference type="InterPro" id="IPR043166">
    <property type="entry name" value="LarA-like_C"/>
</dbReference>
<reference evidence="3" key="1">
    <citation type="journal article" date="2023" name="Arch. Microbiol.">
        <title>Desulfoferula mesophilus gen. nov. sp. nov., a mesophilic sulfate-reducing bacterium isolated from a brackish lake sediment.</title>
        <authorList>
            <person name="Watanabe T."/>
            <person name="Yabe T."/>
            <person name="Tsuji J.M."/>
            <person name="Fukui M."/>
        </authorList>
    </citation>
    <scope>NUCLEOTIDE SEQUENCE [LARGE SCALE GENOMIC DNA]</scope>
    <source>
        <strain evidence="3">12FAK</strain>
    </source>
</reference>
<gene>
    <name evidence="2" type="ORF">FAK_06630</name>
</gene>
<dbReference type="PANTHER" id="PTHR33171:SF17">
    <property type="entry name" value="LARA-LIKE N-TERMINAL DOMAIN-CONTAINING PROTEIN"/>
    <property type="match status" value="1"/>
</dbReference>
<dbReference type="Gene3D" id="3.90.226.30">
    <property type="match status" value="1"/>
</dbReference>
<dbReference type="Pfam" id="PF09861">
    <property type="entry name" value="Lar_N"/>
    <property type="match status" value="1"/>
</dbReference>
<organism evidence="2 3">
    <name type="scientific">Desulfoferula mesophila</name>
    <dbReference type="NCBI Taxonomy" id="3058419"/>
    <lineage>
        <taxon>Bacteria</taxon>
        <taxon>Pseudomonadati</taxon>
        <taxon>Thermodesulfobacteriota</taxon>
        <taxon>Desulfarculia</taxon>
        <taxon>Desulfarculales</taxon>
        <taxon>Desulfarculaceae</taxon>
        <taxon>Desulfoferula</taxon>
    </lineage>
</organism>
<proteinExistence type="predicted"/>
<evidence type="ECO:0000313" key="2">
    <source>
        <dbReference type="EMBL" id="BEQ13597.1"/>
    </source>
</evidence>
<dbReference type="RefSeq" id="WP_338605350.1">
    <property type="nucleotide sequence ID" value="NZ_AP028679.1"/>
</dbReference>
<dbReference type="EMBL" id="AP028679">
    <property type="protein sequence ID" value="BEQ13597.1"/>
    <property type="molecule type" value="Genomic_DNA"/>
</dbReference>
<dbReference type="GO" id="GO:0050043">
    <property type="term" value="F:lactate racemase activity"/>
    <property type="evidence" value="ECO:0007669"/>
    <property type="project" value="InterPro"/>
</dbReference>
<keyword evidence="3" id="KW-1185">Reference proteome</keyword>
<evidence type="ECO:0000259" key="1">
    <source>
        <dbReference type="Pfam" id="PF09861"/>
    </source>
</evidence>
<sequence length="426" mass="46117">MALIKVPYETAEELGVVLELEVPDQNLTTYAAQEPPALADPVATMLQALENPVGGRKLSQLLTPGCKVCIITENQFRAAQAKLFLPTLLDMVSAVGGSASIAIGCGKVPPLSPEEIAEKLGAEVMSKNVPVQCNDVSDPDNYVYLGTTTAGTPLWVLKVVAEADVVITISTTQATLWGYGGSGMIIPAVSGNETIESNHIMSLAPDCLPGNNYCRMQQDKYEALDLVGVDVGINVVVANNWDIIYVNAGDPVESHMAAVSFYDNIYKFEPEEAPDIVITGSTAPTNHLFFHTNWAIVNMLPLTHEDSSIIFCSPCPGYGDWPGFALMDLMQDYMPANEANHVKALTALVKGERELWAGCIWYPLYRALMQRDVQVVTMEQNLPMAKGVGLEVTASLQEAFDAAMKKHGPDAKVAFVPYGRYTVFPI</sequence>
<dbReference type="AlphaFoldDB" id="A0AAU9EAK2"/>
<protein>
    <recommendedName>
        <fullName evidence="1">LarA-like N-terminal domain-containing protein</fullName>
    </recommendedName>
</protein>
<dbReference type="InterPro" id="IPR018657">
    <property type="entry name" value="LarA-like_N"/>
</dbReference>
<dbReference type="Proteomes" id="UP001366166">
    <property type="component" value="Chromosome"/>
</dbReference>
<dbReference type="InterPro" id="IPR048068">
    <property type="entry name" value="LarA-like"/>
</dbReference>